<dbReference type="PANTHER" id="PTHR28598">
    <property type="entry name" value="STAGA COMPLEX 65 SUBUNIT GAMMA"/>
    <property type="match status" value="1"/>
</dbReference>
<dbReference type="GO" id="GO:0003713">
    <property type="term" value="F:transcription coactivator activity"/>
    <property type="evidence" value="ECO:0007669"/>
    <property type="project" value="TreeGrafter"/>
</dbReference>
<gene>
    <name evidence="1" type="primary">jg25212</name>
    <name evidence="1" type="ORF">PAEG_LOCUS18626</name>
</gene>
<dbReference type="InterPro" id="IPR039460">
    <property type="entry name" value="SUPT7L/Spt7"/>
</dbReference>
<organism evidence="1 2">
    <name type="scientific">Pararge aegeria aegeria</name>
    <dbReference type="NCBI Taxonomy" id="348720"/>
    <lineage>
        <taxon>Eukaryota</taxon>
        <taxon>Metazoa</taxon>
        <taxon>Ecdysozoa</taxon>
        <taxon>Arthropoda</taxon>
        <taxon>Hexapoda</taxon>
        <taxon>Insecta</taxon>
        <taxon>Pterygota</taxon>
        <taxon>Neoptera</taxon>
        <taxon>Endopterygota</taxon>
        <taxon>Lepidoptera</taxon>
        <taxon>Glossata</taxon>
        <taxon>Ditrysia</taxon>
        <taxon>Papilionoidea</taxon>
        <taxon>Nymphalidae</taxon>
        <taxon>Satyrinae</taxon>
        <taxon>Satyrini</taxon>
        <taxon>Parargina</taxon>
        <taxon>Pararge</taxon>
    </lineage>
</organism>
<dbReference type="Proteomes" id="UP000838756">
    <property type="component" value="Unassembled WGS sequence"/>
</dbReference>
<dbReference type="CDD" id="cd06847">
    <property type="entry name" value="HFD_SUPT7L"/>
    <property type="match status" value="1"/>
</dbReference>
<evidence type="ECO:0000313" key="1">
    <source>
        <dbReference type="EMBL" id="CAH2242297.1"/>
    </source>
</evidence>
<dbReference type="AlphaFoldDB" id="A0A8S4RYR3"/>
<reference evidence="1" key="1">
    <citation type="submission" date="2022-03" db="EMBL/GenBank/DDBJ databases">
        <authorList>
            <person name="Lindestad O."/>
        </authorList>
    </citation>
    <scope>NUCLEOTIDE SEQUENCE</scope>
</reference>
<dbReference type="PANTHER" id="PTHR28598:SF1">
    <property type="entry name" value="STAGA COMPLEX 65 SUBUNIT GAMMA"/>
    <property type="match status" value="1"/>
</dbReference>
<comment type="caution">
    <text evidence="1">The sequence shown here is derived from an EMBL/GenBank/DDBJ whole genome shotgun (WGS) entry which is preliminary data.</text>
</comment>
<protein>
    <submittedName>
        <fullName evidence="1">Jg25212 protein</fullName>
    </submittedName>
</protein>
<dbReference type="GO" id="GO:0000124">
    <property type="term" value="C:SAGA complex"/>
    <property type="evidence" value="ECO:0007669"/>
    <property type="project" value="InterPro"/>
</dbReference>
<proteinExistence type="predicted"/>
<sequence>MTTNQLWGEFETEDGDDTVMQNVNFSPIIELGLQNIPEIPITVKTSPIELPTPNLITHTIQLHAYSKELLAIIEQNENTYCEDGQMDTLNIPNAPPEPILKSEHETIPPINFLPKQYCDFSLGKGPVILPFTPESHKRALKQCAAIGIGHIGFATCTNTALDTVADALDIYMTNMCKLMRTAVDREASGLKSGFPDVVSKVFADLNVGNLHEFYENRVVRYNSIVKNNCEDLRNQCEVIAIGDIAPQLKLEEVPELHFPAVLDDAFTPSLEPGFQMLQSLEQEQLQNLELLDTVTTDDIRVDVMEFTQQEIKLPTLSPTAKKKRK</sequence>
<dbReference type="EMBL" id="CAKXAJ010025635">
    <property type="protein sequence ID" value="CAH2242297.1"/>
    <property type="molecule type" value="Genomic_DNA"/>
</dbReference>
<keyword evidence="2" id="KW-1185">Reference proteome</keyword>
<name>A0A8S4RYR3_9NEOP</name>
<dbReference type="Gene3D" id="1.10.20.10">
    <property type="entry name" value="Histone, subunit A"/>
    <property type="match status" value="1"/>
</dbReference>
<dbReference type="GO" id="GO:0046982">
    <property type="term" value="F:protein heterodimerization activity"/>
    <property type="evidence" value="ECO:0007669"/>
    <property type="project" value="InterPro"/>
</dbReference>
<dbReference type="OrthoDB" id="6021257at2759"/>
<dbReference type="InterPro" id="IPR009072">
    <property type="entry name" value="Histone-fold"/>
</dbReference>
<accession>A0A8S4RYR3</accession>
<evidence type="ECO:0000313" key="2">
    <source>
        <dbReference type="Proteomes" id="UP000838756"/>
    </source>
</evidence>